<sequence>MLSVPEFSPLTWLRSVADTFTTAASFTVFAFLDLLDVILCLVYSFVDGVVEESPIPCYCYVNNGEKNEQEEEAEEREEVSETLHGRKNLFRGMGILSLRMRSRGGEKERGVSGCRRWSDCSSDTCVGGSGTFRDRGGEDRLHLVVKEPSLESKNEIDSSENVLFIHGFLSSSSFWLETIFPEAAAKSKFRMFAVDLLGFGRSPKPANCLYRVKDHIKMIERSVIEPFRLNSFHLVAHSMGCIIALALAAKYPTCVESITLVAPPYFPSDDAKASYNTLNKLAERKIWPPLLFGSSVMSWYEHVGRTVCFVYCRNHLIWEWILKTIMRKRDLNFVIRDIPKHTHHSAWHTMHNVICGGAKLQDKHLEVVKKAGIPVKVIHGDKDQVVPIECSYNMKSKFALADLIIIKGANHKTVIIGREKDFTKELVDFWLFSRKQKLCEEENLI</sequence>
<reference evidence="3" key="2">
    <citation type="submission" date="2025-08" db="UniProtKB">
        <authorList>
            <consortium name="RefSeq"/>
        </authorList>
    </citation>
    <scope>IDENTIFICATION</scope>
    <source>
        <tissue evidence="3">Leaf</tissue>
    </source>
</reference>
<dbReference type="PANTHER" id="PTHR43689:SF14">
    <property type="entry name" value="LYSOPHOSPHOLIPASE BODYGUARD 4-RELATED"/>
    <property type="match status" value="1"/>
</dbReference>
<feature type="domain" description="AB hydrolase-1" evidence="1">
    <location>
        <begin position="162"/>
        <end position="268"/>
    </location>
</feature>
<proteinExistence type="predicted"/>
<gene>
    <name evidence="3" type="primary">LOC109724473</name>
</gene>
<protein>
    <submittedName>
        <fullName evidence="3">Probable lysophospholipase BODYGUARD 4</fullName>
    </submittedName>
</protein>
<dbReference type="Gramene" id="Aco001691.1.mrna1">
    <property type="protein sequence ID" value="Aco001691.1.mrna1"/>
    <property type="gene ID" value="Aco001691.1.path1"/>
</dbReference>
<evidence type="ECO:0000313" key="2">
    <source>
        <dbReference type="Proteomes" id="UP000515123"/>
    </source>
</evidence>
<organism evidence="2 3">
    <name type="scientific">Ananas comosus</name>
    <name type="common">Pineapple</name>
    <name type="synonym">Ananas ananas</name>
    <dbReference type="NCBI Taxonomy" id="4615"/>
    <lineage>
        <taxon>Eukaryota</taxon>
        <taxon>Viridiplantae</taxon>
        <taxon>Streptophyta</taxon>
        <taxon>Embryophyta</taxon>
        <taxon>Tracheophyta</taxon>
        <taxon>Spermatophyta</taxon>
        <taxon>Magnoliopsida</taxon>
        <taxon>Liliopsida</taxon>
        <taxon>Poales</taxon>
        <taxon>Bromeliaceae</taxon>
        <taxon>Bromelioideae</taxon>
        <taxon>Ananas</taxon>
    </lineage>
</organism>
<dbReference type="InterPro" id="IPR000073">
    <property type="entry name" value="AB_hydrolase_1"/>
</dbReference>
<dbReference type="PRINTS" id="PR00111">
    <property type="entry name" value="ABHYDROLASE"/>
</dbReference>
<keyword evidence="2" id="KW-1185">Reference proteome</keyword>
<dbReference type="InterPro" id="IPR029058">
    <property type="entry name" value="AB_hydrolase_fold"/>
</dbReference>
<dbReference type="Proteomes" id="UP000515123">
    <property type="component" value="Linkage group 18"/>
</dbReference>
<dbReference type="AlphaFoldDB" id="A0A6P5GSQ2"/>
<evidence type="ECO:0000259" key="1">
    <source>
        <dbReference type="Pfam" id="PF00561"/>
    </source>
</evidence>
<dbReference type="SUPFAM" id="SSF53474">
    <property type="entry name" value="alpha/beta-Hydrolases"/>
    <property type="match status" value="1"/>
</dbReference>
<name>A0A6P5GSQ2_ANACO</name>
<reference evidence="2" key="1">
    <citation type="journal article" date="2015" name="Nat. Genet.">
        <title>The pineapple genome and the evolution of CAM photosynthesis.</title>
        <authorList>
            <person name="Ming R."/>
            <person name="VanBuren R."/>
            <person name="Wai C.M."/>
            <person name="Tang H."/>
            <person name="Schatz M.C."/>
            <person name="Bowers J.E."/>
            <person name="Lyons E."/>
            <person name="Wang M.L."/>
            <person name="Chen J."/>
            <person name="Biggers E."/>
            <person name="Zhang J."/>
            <person name="Huang L."/>
            <person name="Zhang L."/>
            <person name="Miao W."/>
            <person name="Zhang J."/>
            <person name="Ye Z."/>
            <person name="Miao C."/>
            <person name="Lin Z."/>
            <person name="Wang H."/>
            <person name="Zhou H."/>
            <person name="Yim W.C."/>
            <person name="Priest H.D."/>
            <person name="Zheng C."/>
            <person name="Woodhouse M."/>
            <person name="Edger P.P."/>
            <person name="Guyot R."/>
            <person name="Guo H.B."/>
            <person name="Guo H."/>
            <person name="Zheng G."/>
            <person name="Singh R."/>
            <person name="Sharma A."/>
            <person name="Min X."/>
            <person name="Zheng Y."/>
            <person name="Lee H."/>
            <person name="Gurtowski J."/>
            <person name="Sedlazeck F.J."/>
            <person name="Harkess A."/>
            <person name="McKain M.R."/>
            <person name="Liao Z."/>
            <person name="Fang J."/>
            <person name="Liu J."/>
            <person name="Zhang X."/>
            <person name="Zhang Q."/>
            <person name="Hu W."/>
            <person name="Qin Y."/>
            <person name="Wang K."/>
            <person name="Chen L.Y."/>
            <person name="Shirley N."/>
            <person name="Lin Y.R."/>
            <person name="Liu L.Y."/>
            <person name="Hernandez A.G."/>
            <person name="Wright C.L."/>
            <person name="Bulone V."/>
            <person name="Tuskan G.A."/>
            <person name="Heath K."/>
            <person name="Zee F."/>
            <person name="Moore P.H."/>
            <person name="Sunkar R."/>
            <person name="Leebens-Mack J.H."/>
            <person name="Mockler T."/>
            <person name="Bennetzen J.L."/>
            <person name="Freeling M."/>
            <person name="Sankoff D."/>
            <person name="Paterson A.H."/>
            <person name="Zhu X."/>
            <person name="Yang X."/>
            <person name="Smith J.A."/>
            <person name="Cushman J.C."/>
            <person name="Paull R.E."/>
            <person name="Yu Q."/>
        </authorList>
    </citation>
    <scope>NUCLEOTIDE SEQUENCE [LARGE SCALE GENOMIC DNA]</scope>
    <source>
        <strain evidence="2">cv. F153</strain>
    </source>
</reference>
<evidence type="ECO:0000313" key="3">
    <source>
        <dbReference type="RefSeq" id="XP_020108903.1"/>
    </source>
</evidence>
<dbReference type="PANTHER" id="PTHR43689">
    <property type="entry name" value="HYDROLASE"/>
    <property type="match status" value="1"/>
</dbReference>
<dbReference type="Pfam" id="PF00561">
    <property type="entry name" value="Abhydrolase_1"/>
    <property type="match status" value="1"/>
</dbReference>
<accession>A0A6P5GSQ2</accession>
<dbReference type="OrthoDB" id="284184at2759"/>
<dbReference type="GeneID" id="109724473"/>
<dbReference type="Gene3D" id="3.40.50.1820">
    <property type="entry name" value="alpha/beta hydrolase"/>
    <property type="match status" value="1"/>
</dbReference>
<dbReference type="RefSeq" id="XP_020108903.1">
    <property type="nucleotide sequence ID" value="XM_020253314.1"/>
</dbReference>